<dbReference type="InterPro" id="IPR001753">
    <property type="entry name" value="Enoyl-CoA_hydra/iso"/>
</dbReference>
<dbReference type="PROSITE" id="PS00166">
    <property type="entry name" value="ENOYL_COA_HYDRATASE"/>
    <property type="match status" value="1"/>
</dbReference>
<evidence type="ECO:0000256" key="4">
    <source>
        <dbReference type="ARBA" id="ARBA00022832"/>
    </source>
</evidence>
<dbReference type="PANTHER" id="PTHR11941:SF54">
    <property type="entry name" value="ENOYL-COA HYDRATASE, MITOCHONDRIAL"/>
    <property type="match status" value="1"/>
</dbReference>
<dbReference type="Proteomes" id="UP000266389">
    <property type="component" value="Unassembled WGS sequence"/>
</dbReference>
<dbReference type="FunFam" id="3.90.226.10:FF:000019">
    <property type="entry name" value="Enoyl-CoA hydratase, mitochondrial"/>
    <property type="match status" value="1"/>
</dbReference>
<dbReference type="Gene3D" id="1.10.12.10">
    <property type="entry name" value="Lyase 2-enoyl-coa Hydratase, Chain A, domain 2"/>
    <property type="match status" value="1"/>
</dbReference>
<evidence type="ECO:0000313" key="11">
    <source>
        <dbReference type="Proteomes" id="UP000266389"/>
    </source>
</evidence>
<evidence type="ECO:0000256" key="9">
    <source>
        <dbReference type="RuleBase" id="RU003707"/>
    </source>
</evidence>
<evidence type="ECO:0000256" key="8">
    <source>
        <dbReference type="ARBA" id="ARBA00023717"/>
    </source>
</evidence>
<dbReference type="FunFam" id="1.10.12.10:FF:000001">
    <property type="entry name" value="Probable enoyl-CoA hydratase, mitochondrial"/>
    <property type="match status" value="1"/>
</dbReference>
<evidence type="ECO:0000256" key="2">
    <source>
        <dbReference type="ARBA" id="ARBA00005254"/>
    </source>
</evidence>
<evidence type="ECO:0000256" key="3">
    <source>
        <dbReference type="ARBA" id="ARBA00012076"/>
    </source>
</evidence>
<sequence>MSYQHILVTQEPDTKIAIVQLNRPHALNALNFELMNELLSAFRAFAKEPSLNAVVLTGNDKAFAAGADIKEMATATSAEMLTNGYLELWDELHTFKKPIVAAVSGYCLGGGAELAMVCDMIVASETAKFGQPEINIGVIPGAGGTQRLTRLVGKVKAMELILTGRQFTAEEALSMGLINKIAPVASYLDEAKKLAIEIASKPPIAVRLAKEAVLRAASTNLNEDVEFERRLFALLFATEDMREGMKAFIEKRKPVWKGC</sequence>
<dbReference type="InterPro" id="IPR018376">
    <property type="entry name" value="Enoyl-CoA_hyd/isom_CS"/>
</dbReference>
<evidence type="ECO:0000313" key="10">
    <source>
        <dbReference type="EMBL" id="RFM24840.1"/>
    </source>
</evidence>
<dbReference type="GO" id="GO:0006635">
    <property type="term" value="P:fatty acid beta-oxidation"/>
    <property type="evidence" value="ECO:0007669"/>
    <property type="project" value="TreeGrafter"/>
</dbReference>
<gene>
    <name evidence="10" type="ORF">D0433_03670</name>
</gene>
<protein>
    <recommendedName>
        <fullName evidence="3">enoyl-CoA hydratase</fullName>
        <ecNumber evidence="3">4.2.1.17</ecNumber>
    </recommendedName>
</protein>
<comment type="function">
    <text evidence="1">Could possibly oxidize fatty acids using specific components.</text>
</comment>
<evidence type="ECO:0000256" key="5">
    <source>
        <dbReference type="ARBA" id="ARBA00023098"/>
    </source>
</evidence>
<keyword evidence="6 10" id="KW-0456">Lyase</keyword>
<accession>A0A395M256</accession>
<dbReference type="InterPro" id="IPR014748">
    <property type="entry name" value="Enoyl-CoA_hydra_C"/>
</dbReference>
<comment type="catalytic activity">
    <reaction evidence="7">
        <text>a (3S)-3-hydroxyacyl-CoA = a (2E)-enoyl-CoA + H2O</text>
        <dbReference type="Rhea" id="RHEA:16105"/>
        <dbReference type="ChEBI" id="CHEBI:15377"/>
        <dbReference type="ChEBI" id="CHEBI:57318"/>
        <dbReference type="ChEBI" id="CHEBI:58856"/>
        <dbReference type="EC" id="4.2.1.17"/>
    </reaction>
</comment>
<keyword evidence="5" id="KW-0443">Lipid metabolism</keyword>
<dbReference type="Pfam" id="PF00378">
    <property type="entry name" value="ECH_1"/>
    <property type="match status" value="1"/>
</dbReference>
<comment type="catalytic activity">
    <reaction evidence="8">
        <text>a 4-saturated-(3S)-3-hydroxyacyl-CoA = a (3E)-enoyl-CoA + H2O</text>
        <dbReference type="Rhea" id="RHEA:20724"/>
        <dbReference type="ChEBI" id="CHEBI:15377"/>
        <dbReference type="ChEBI" id="CHEBI:58521"/>
        <dbReference type="ChEBI" id="CHEBI:137480"/>
        <dbReference type="EC" id="4.2.1.17"/>
    </reaction>
</comment>
<comment type="similarity">
    <text evidence="2 9">Belongs to the enoyl-CoA hydratase/isomerase family.</text>
</comment>
<comment type="caution">
    <text evidence="10">The sequence shown here is derived from an EMBL/GenBank/DDBJ whole genome shotgun (WGS) entry which is preliminary data.</text>
</comment>
<evidence type="ECO:0000256" key="1">
    <source>
        <dbReference type="ARBA" id="ARBA00002994"/>
    </source>
</evidence>
<dbReference type="GO" id="GO:0018812">
    <property type="term" value="F:3-hydroxyacyl-CoA dehydratase activity"/>
    <property type="evidence" value="ECO:0007669"/>
    <property type="project" value="RHEA"/>
</dbReference>
<dbReference type="EC" id="4.2.1.17" evidence="3"/>
<dbReference type="InterPro" id="IPR029045">
    <property type="entry name" value="ClpP/crotonase-like_dom_sf"/>
</dbReference>
<evidence type="ECO:0000256" key="7">
    <source>
        <dbReference type="ARBA" id="ARBA00023709"/>
    </source>
</evidence>
<dbReference type="PANTHER" id="PTHR11941">
    <property type="entry name" value="ENOYL-COA HYDRATASE-RELATED"/>
    <property type="match status" value="1"/>
</dbReference>
<dbReference type="Gene3D" id="3.90.226.10">
    <property type="entry name" value="2-enoyl-CoA Hydratase, Chain A, domain 1"/>
    <property type="match status" value="1"/>
</dbReference>
<dbReference type="CDD" id="cd06558">
    <property type="entry name" value="crotonase-like"/>
    <property type="match status" value="1"/>
</dbReference>
<dbReference type="SUPFAM" id="SSF52096">
    <property type="entry name" value="ClpP/crotonase"/>
    <property type="match status" value="1"/>
</dbReference>
<reference evidence="10 11" key="1">
    <citation type="journal article" date="2011" name="ISME J.">
        <title>Community ecology of hot spring cyanobacterial mats: predominant populations and their functional potential.</title>
        <authorList>
            <person name="Klatt C.G."/>
            <person name="Wood J.M."/>
            <person name="Rusch D.B."/>
            <person name="Bateson M.M."/>
            <person name="Hamamura N."/>
            <person name="Heidelberg J.F."/>
            <person name="Grossman A.R."/>
            <person name="Bhaya D."/>
            <person name="Cohan F.M."/>
            <person name="Kuhl M."/>
            <person name="Bryant D.A."/>
            <person name="Ward D.M."/>
        </authorList>
    </citation>
    <scope>NUCLEOTIDE SEQUENCE [LARGE SCALE GENOMIC DNA]</scope>
    <source>
        <strain evidence="10">OS</strain>
    </source>
</reference>
<organism evidence="10 11">
    <name type="scientific">Candidatus Thermochlorobacter aerophilus</name>
    <dbReference type="NCBI Taxonomy" id="1868324"/>
    <lineage>
        <taxon>Bacteria</taxon>
        <taxon>Pseudomonadati</taxon>
        <taxon>Chlorobiota</taxon>
        <taxon>Chlorobiia</taxon>
        <taxon>Chlorobiales</taxon>
        <taxon>Candidatus Thermochlorobacteriaceae</taxon>
        <taxon>Candidatus Thermochlorobacter</taxon>
    </lineage>
</organism>
<keyword evidence="4" id="KW-0276">Fatty acid metabolism</keyword>
<name>A0A395M256_9BACT</name>
<dbReference type="AlphaFoldDB" id="A0A395M256"/>
<proteinExistence type="inferred from homology"/>
<evidence type="ECO:0000256" key="6">
    <source>
        <dbReference type="ARBA" id="ARBA00023239"/>
    </source>
</evidence>
<dbReference type="EMBL" id="PHFL01000021">
    <property type="protein sequence ID" value="RFM24840.1"/>
    <property type="molecule type" value="Genomic_DNA"/>
</dbReference>